<accession>A0A1M6S5Z2</accession>
<keyword evidence="4" id="KW-1185">Reference proteome</keyword>
<protein>
    <recommendedName>
        <fullName evidence="1">Segregation and condensation protein A</fullName>
    </recommendedName>
</protein>
<dbReference type="PANTHER" id="PTHR33969">
    <property type="entry name" value="SEGREGATION AND CONDENSATION PROTEIN A"/>
    <property type="match status" value="1"/>
</dbReference>
<dbReference type="EMBL" id="FQZF01000050">
    <property type="protein sequence ID" value="SHK40106.1"/>
    <property type="molecule type" value="Genomic_DNA"/>
</dbReference>
<dbReference type="PANTHER" id="PTHR33969:SF2">
    <property type="entry name" value="SEGREGATION AND CONDENSATION PROTEIN A"/>
    <property type="match status" value="1"/>
</dbReference>
<dbReference type="Gene3D" id="6.10.250.2410">
    <property type="match status" value="1"/>
</dbReference>
<dbReference type="Pfam" id="PF02616">
    <property type="entry name" value="SMC_ScpA"/>
    <property type="match status" value="1"/>
</dbReference>
<sequence length="302" mass="32452">MSEAATLEIEGWEGEGRGGRPLASEAAPHLSVEGFEGPLDFLLEMVRRQRVDLGRLSILTLTDQLVAAIEASGGGIRLERRADWLVMASQLLLLKAQLLAPANAQEAEAAEAAATRKLDLLDELARMRAAAAWLAARPQLGQGVFGRGQATPPQARPQAELYVGFLEATLTLLEGREGQGAEPPPSYRPTLPDFWRIPDALRRITVLLQQTPAALPLEHCLPPIPDSARDRPIRIRAALASTLVAGLELARDGAVTLEQDQPFGRVLLALQLPEPSHSKGLMHAPEDHGVAVDDGAHPSGLR</sequence>
<evidence type="ECO:0000313" key="3">
    <source>
        <dbReference type="EMBL" id="SHK40106.1"/>
    </source>
</evidence>
<evidence type="ECO:0000256" key="1">
    <source>
        <dbReference type="ARBA" id="ARBA00044777"/>
    </source>
</evidence>
<feature type="compositionally biased region" description="Basic and acidic residues" evidence="2">
    <location>
        <begin position="284"/>
        <end position="296"/>
    </location>
</feature>
<dbReference type="OrthoDB" id="7281541at2"/>
<dbReference type="InterPro" id="IPR003768">
    <property type="entry name" value="ScpA"/>
</dbReference>
<name>A0A1M6S5Z2_9PROT</name>
<proteinExistence type="predicted"/>
<reference evidence="3 4" key="1">
    <citation type="submission" date="2016-11" db="EMBL/GenBank/DDBJ databases">
        <authorList>
            <person name="Jaros S."/>
            <person name="Januszkiewicz K."/>
            <person name="Wedrychowicz H."/>
        </authorList>
    </citation>
    <scope>NUCLEOTIDE SEQUENCE [LARGE SCALE GENOMIC DNA]</scope>
    <source>
        <strain evidence="3 4">DSM 14916</strain>
    </source>
</reference>
<feature type="region of interest" description="Disordered" evidence="2">
    <location>
        <begin position="278"/>
        <end position="302"/>
    </location>
</feature>
<dbReference type="RefSeq" id="WP_073140111.1">
    <property type="nucleotide sequence ID" value="NZ_FQZF01000050.1"/>
</dbReference>
<evidence type="ECO:0000313" key="4">
    <source>
        <dbReference type="Proteomes" id="UP000184387"/>
    </source>
</evidence>
<dbReference type="Proteomes" id="UP000184387">
    <property type="component" value="Unassembled WGS sequence"/>
</dbReference>
<gene>
    <name evidence="3" type="ORF">SAMN02745194_04838</name>
</gene>
<organism evidence="3 4">
    <name type="scientific">Muricoccus roseus</name>
    <dbReference type="NCBI Taxonomy" id="198092"/>
    <lineage>
        <taxon>Bacteria</taxon>
        <taxon>Pseudomonadati</taxon>
        <taxon>Pseudomonadota</taxon>
        <taxon>Alphaproteobacteria</taxon>
        <taxon>Acetobacterales</taxon>
        <taxon>Roseomonadaceae</taxon>
        <taxon>Muricoccus</taxon>
    </lineage>
</organism>
<dbReference type="STRING" id="198092.SAMN02745194_04838"/>
<dbReference type="AlphaFoldDB" id="A0A1M6S5Z2"/>
<evidence type="ECO:0000256" key="2">
    <source>
        <dbReference type="SAM" id="MobiDB-lite"/>
    </source>
</evidence>